<dbReference type="Pfam" id="PF10590">
    <property type="entry name" value="PNP_phzG_C"/>
    <property type="match status" value="1"/>
</dbReference>
<comment type="cofactor">
    <cofactor evidence="5">
        <name>FMN</name>
        <dbReference type="ChEBI" id="CHEBI:58210"/>
    </cofactor>
    <text evidence="5">Binds 1 FMN per subunit.</text>
</comment>
<dbReference type="InterPro" id="IPR019740">
    <property type="entry name" value="Pyridox_Oxase_CS"/>
</dbReference>
<evidence type="ECO:0000256" key="1">
    <source>
        <dbReference type="ARBA" id="ARBA00007301"/>
    </source>
</evidence>
<feature type="binding site" evidence="5">
    <location>
        <begin position="62"/>
        <end position="67"/>
    </location>
    <ligand>
        <name>FMN</name>
        <dbReference type="ChEBI" id="CHEBI:58210"/>
    </ligand>
</feature>
<feature type="binding site" evidence="5">
    <location>
        <position position="186"/>
    </location>
    <ligand>
        <name>FMN</name>
        <dbReference type="ChEBI" id="CHEBI:58210"/>
    </ligand>
</feature>
<feature type="binding site" evidence="5">
    <location>
        <position position="84"/>
    </location>
    <ligand>
        <name>FMN</name>
        <dbReference type="ChEBI" id="CHEBI:58210"/>
    </ligand>
</feature>
<keyword evidence="3 5" id="KW-0288">FMN</keyword>
<feature type="binding site" evidence="5">
    <location>
        <position position="132"/>
    </location>
    <ligand>
        <name>substrate</name>
    </ligand>
</feature>
<comment type="catalytic activity">
    <reaction evidence="5">
        <text>pyridoxamine 5'-phosphate + O2 + H2O = pyridoxal 5'-phosphate + H2O2 + NH4(+)</text>
        <dbReference type="Rhea" id="RHEA:15817"/>
        <dbReference type="ChEBI" id="CHEBI:15377"/>
        <dbReference type="ChEBI" id="CHEBI:15379"/>
        <dbReference type="ChEBI" id="CHEBI:16240"/>
        <dbReference type="ChEBI" id="CHEBI:28938"/>
        <dbReference type="ChEBI" id="CHEBI:58451"/>
        <dbReference type="ChEBI" id="CHEBI:597326"/>
        <dbReference type="EC" id="1.4.3.5"/>
    </reaction>
</comment>
<dbReference type="InterPro" id="IPR012349">
    <property type="entry name" value="Split_barrel_FMN-bd"/>
</dbReference>
<dbReference type="InterPro" id="IPR019576">
    <property type="entry name" value="Pyridoxamine_oxidase_dimer_C"/>
</dbReference>
<dbReference type="NCBIfam" id="TIGR00558">
    <property type="entry name" value="pdxH"/>
    <property type="match status" value="1"/>
</dbReference>
<evidence type="ECO:0000259" key="6">
    <source>
        <dbReference type="Pfam" id="PF01243"/>
    </source>
</evidence>
<comment type="pathway">
    <text evidence="5">Cofactor metabolism; pyridoxal 5'-phosphate salvage; pyridoxal 5'-phosphate from pyridoxine 5'-phosphate: step 1/1.</text>
</comment>
<comment type="caution">
    <text evidence="8">The sequence shown here is derived from an EMBL/GenBank/DDBJ whole genome shotgun (WGS) entry which is preliminary data.</text>
</comment>
<keyword evidence="9" id="KW-1185">Reference proteome</keyword>
<evidence type="ECO:0000256" key="4">
    <source>
        <dbReference type="ARBA" id="ARBA00023002"/>
    </source>
</evidence>
<organism evidence="8 9">
    <name type="scientific">Carboxylicivirga marina</name>
    <dbReference type="NCBI Taxonomy" id="2800988"/>
    <lineage>
        <taxon>Bacteria</taxon>
        <taxon>Pseudomonadati</taxon>
        <taxon>Bacteroidota</taxon>
        <taxon>Bacteroidia</taxon>
        <taxon>Marinilabiliales</taxon>
        <taxon>Marinilabiliaceae</taxon>
        <taxon>Carboxylicivirga</taxon>
    </lineage>
</organism>
<keyword evidence="5" id="KW-0664">Pyridoxine biosynthesis</keyword>
<feature type="binding site" evidence="5">
    <location>
        <begin position="192"/>
        <end position="194"/>
    </location>
    <ligand>
        <name>substrate</name>
    </ligand>
</feature>
<protein>
    <recommendedName>
        <fullName evidence="5">Pyridoxine/pyridoxamine 5'-phosphate oxidase</fullName>
        <ecNumber evidence="5">1.4.3.5</ecNumber>
    </recommendedName>
    <alternativeName>
        <fullName evidence="5">PNP/PMP oxidase</fullName>
        <shortName evidence="5">PNPOx</shortName>
    </alternativeName>
    <alternativeName>
        <fullName evidence="5">Pyridoxal 5'-phosphate synthase</fullName>
    </alternativeName>
</protein>
<feature type="binding site" evidence="5">
    <location>
        <begin position="141"/>
        <end position="142"/>
    </location>
    <ligand>
        <name>FMN</name>
        <dbReference type="ChEBI" id="CHEBI:58210"/>
    </ligand>
</feature>
<dbReference type="PROSITE" id="PS01064">
    <property type="entry name" value="PYRIDOX_OXIDASE"/>
    <property type="match status" value="1"/>
</dbReference>
<comment type="subunit">
    <text evidence="5">Homodimer.</text>
</comment>
<feature type="binding site" evidence="5">
    <location>
        <position position="67"/>
    </location>
    <ligand>
        <name>substrate</name>
    </ligand>
</feature>
<comment type="caution">
    <text evidence="5">Lacks conserved residue(s) required for the propagation of feature annotation.</text>
</comment>
<gene>
    <name evidence="5 8" type="primary">pdxH</name>
    <name evidence="8" type="ORF">JIV24_07945</name>
</gene>
<dbReference type="PIRSF" id="PIRSF000190">
    <property type="entry name" value="Pyd_amn-ph_oxd"/>
    <property type="match status" value="1"/>
</dbReference>
<evidence type="ECO:0000256" key="3">
    <source>
        <dbReference type="ARBA" id="ARBA00022643"/>
    </source>
</evidence>
<dbReference type="Pfam" id="PF01243">
    <property type="entry name" value="PNPOx_N"/>
    <property type="match status" value="1"/>
</dbReference>
<feature type="binding site" evidence="5">
    <location>
        <position position="124"/>
    </location>
    <ligand>
        <name>substrate</name>
    </ligand>
</feature>
<comment type="catalytic activity">
    <reaction evidence="5">
        <text>pyridoxine 5'-phosphate + O2 = pyridoxal 5'-phosphate + H2O2</text>
        <dbReference type="Rhea" id="RHEA:15149"/>
        <dbReference type="ChEBI" id="CHEBI:15379"/>
        <dbReference type="ChEBI" id="CHEBI:16240"/>
        <dbReference type="ChEBI" id="CHEBI:58589"/>
        <dbReference type="ChEBI" id="CHEBI:597326"/>
        <dbReference type="EC" id="1.4.3.5"/>
    </reaction>
</comment>
<dbReference type="NCBIfam" id="NF004231">
    <property type="entry name" value="PRK05679.1"/>
    <property type="match status" value="1"/>
</dbReference>
<feature type="binding site" evidence="5">
    <location>
        <position position="128"/>
    </location>
    <ligand>
        <name>substrate</name>
    </ligand>
</feature>
<comment type="function">
    <text evidence="5">Catalyzes the oxidation of either pyridoxine 5'-phosphate (PNP) or pyridoxamine 5'-phosphate (PMP) into pyridoxal 5'-phosphate (PLP).</text>
</comment>
<name>A0ABS1HI84_9BACT</name>
<evidence type="ECO:0000313" key="8">
    <source>
        <dbReference type="EMBL" id="MBK3517267.1"/>
    </source>
</evidence>
<dbReference type="EC" id="1.4.3.5" evidence="5"/>
<dbReference type="HAMAP" id="MF_01629">
    <property type="entry name" value="PdxH"/>
    <property type="match status" value="1"/>
</dbReference>
<evidence type="ECO:0000256" key="2">
    <source>
        <dbReference type="ARBA" id="ARBA00022630"/>
    </source>
</evidence>
<accession>A0ABS1HI84</accession>
<dbReference type="EMBL" id="JAENRR010000014">
    <property type="protein sequence ID" value="MBK3517267.1"/>
    <property type="molecule type" value="Genomic_DNA"/>
</dbReference>
<evidence type="ECO:0000259" key="7">
    <source>
        <dbReference type="Pfam" id="PF10590"/>
    </source>
</evidence>
<keyword evidence="2 5" id="KW-0285">Flavoprotein</keyword>
<feature type="domain" description="Pyridoxamine 5'-phosphate oxidase N-terminal" evidence="6">
    <location>
        <begin position="36"/>
        <end position="149"/>
    </location>
</feature>
<comment type="similarity">
    <text evidence="1 5">Belongs to the pyridoxamine 5'-phosphate oxidase family.</text>
</comment>
<feature type="binding site" evidence="5">
    <location>
        <position position="196"/>
    </location>
    <ligand>
        <name>FMN</name>
        <dbReference type="ChEBI" id="CHEBI:58210"/>
    </ligand>
</feature>
<evidence type="ECO:0000313" key="9">
    <source>
        <dbReference type="Proteomes" id="UP000605676"/>
    </source>
</evidence>
<sequence length="213" mass="25073">MMNRLADIRNEYKKGILQPESLLENPFEQFEKWMSEALEVKCNEPTAMTIATVDGENMPNCRIVLLKDVCDGGFVFFTNYNSQKGVELHEQSKAALNFFWPELERQVRIRGVIEKVSAQKSDDYFQSRPRESQLGAWASDQSEIVTDGQELLNKYEHLNVKYQDKLIPRPAHWGGYIVKALTVEFWQGRANRMHDRFQYFYENDHWQIRQFAP</sequence>
<dbReference type="Proteomes" id="UP000605676">
    <property type="component" value="Unassembled WGS sequence"/>
</dbReference>
<dbReference type="InterPro" id="IPR011576">
    <property type="entry name" value="Pyridox_Oxase_N"/>
</dbReference>
<dbReference type="PANTHER" id="PTHR10851">
    <property type="entry name" value="PYRIDOXINE-5-PHOSPHATE OXIDASE"/>
    <property type="match status" value="1"/>
</dbReference>
<evidence type="ECO:0000256" key="5">
    <source>
        <dbReference type="HAMAP-Rule" id="MF_01629"/>
    </source>
</evidence>
<comment type="pathway">
    <text evidence="5">Cofactor metabolism; pyridoxal 5'-phosphate salvage; pyridoxal 5'-phosphate from pyridoxamine 5'-phosphate: step 1/1.</text>
</comment>
<reference evidence="8 9" key="1">
    <citation type="submission" date="2021-01" db="EMBL/GenBank/DDBJ databases">
        <title>Carboxyliciviraga sp.nov., isolated from coastal sediments.</title>
        <authorList>
            <person name="Lu D."/>
            <person name="Zhang T."/>
        </authorList>
    </citation>
    <scope>NUCLEOTIDE SEQUENCE [LARGE SCALE GENOMIC DNA]</scope>
    <source>
        <strain evidence="8 9">N1Y132</strain>
    </source>
</reference>
<dbReference type="GO" id="GO:0004733">
    <property type="term" value="F:pyridoxamine phosphate oxidase activity"/>
    <property type="evidence" value="ECO:0007669"/>
    <property type="project" value="UniProtKB-EC"/>
</dbReference>
<feature type="binding site" evidence="5">
    <location>
        <begin position="77"/>
        <end position="78"/>
    </location>
    <ligand>
        <name>FMN</name>
        <dbReference type="ChEBI" id="CHEBI:58210"/>
    </ligand>
</feature>
<dbReference type="InterPro" id="IPR000659">
    <property type="entry name" value="Pyridox_Oxase"/>
</dbReference>
<feature type="binding site" evidence="5">
    <location>
        <position position="106"/>
    </location>
    <ligand>
        <name>FMN</name>
        <dbReference type="ChEBI" id="CHEBI:58210"/>
    </ligand>
</feature>
<dbReference type="RefSeq" id="WP_200464495.1">
    <property type="nucleotide sequence ID" value="NZ_JBNGOU010000013.1"/>
</dbReference>
<dbReference type="SUPFAM" id="SSF50475">
    <property type="entry name" value="FMN-binding split barrel"/>
    <property type="match status" value="1"/>
</dbReference>
<proteinExistence type="inferred from homology"/>
<feature type="domain" description="Pyridoxine 5'-phosphate oxidase dimerisation C-terminal" evidence="7">
    <location>
        <begin position="173"/>
        <end position="213"/>
    </location>
</feature>
<keyword evidence="4 5" id="KW-0560">Oxidoreductase</keyword>
<dbReference type="Gene3D" id="2.30.110.10">
    <property type="entry name" value="Electron Transport, Fmn-binding Protein, Chain A"/>
    <property type="match status" value="1"/>
</dbReference>
<dbReference type="PANTHER" id="PTHR10851:SF0">
    <property type="entry name" value="PYRIDOXINE-5'-PHOSPHATE OXIDASE"/>
    <property type="match status" value="1"/>
</dbReference>